<dbReference type="InterPro" id="IPR058285">
    <property type="entry name" value="DUF7979"/>
</dbReference>
<feature type="compositionally biased region" description="Low complexity" evidence="1">
    <location>
        <begin position="28"/>
        <end position="56"/>
    </location>
</feature>
<feature type="region of interest" description="Disordered" evidence="1">
    <location>
        <begin position="24"/>
        <end position="67"/>
    </location>
</feature>
<reference evidence="3 4" key="1">
    <citation type="submission" date="2020-07" db="EMBL/GenBank/DDBJ databases">
        <title>Halosimplex pelagicum sp. nov. and Halosimplex rubrum sp. nov., isolated from salted brown alga Laminaria, and emended description of the genus Halosimplex.</title>
        <authorList>
            <person name="Cui H."/>
        </authorList>
    </citation>
    <scope>NUCLEOTIDE SEQUENCE [LARGE SCALE GENOMIC DNA]</scope>
    <source>
        <strain evidence="3 4">R27</strain>
    </source>
</reference>
<evidence type="ECO:0000313" key="3">
    <source>
        <dbReference type="EMBL" id="QLH77140.1"/>
    </source>
</evidence>
<gene>
    <name evidence="3" type="ORF">HZS55_07455</name>
</gene>
<dbReference type="Proteomes" id="UP000509667">
    <property type="component" value="Chromosome"/>
</dbReference>
<organism evidence="3 4">
    <name type="scientific">Halosimplex rubrum</name>
    <dbReference type="NCBI Taxonomy" id="869889"/>
    <lineage>
        <taxon>Archaea</taxon>
        <taxon>Methanobacteriati</taxon>
        <taxon>Methanobacteriota</taxon>
        <taxon>Stenosarchaea group</taxon>
        <taxon>Halobacteria</taxon>
        <taxon>Halobacteriales</taxon>
        <taxon>Haloarculaceae</taxon>
        <taxon>Halosimplex</taxon>
    </lineage>
</organism>
<dbReference type="PROSITE" id="PS51257">
    <property type="entry name" value="PROKAR_LIPOPROTEIN"/>
    <property type="match status" value="1"/>
</dbReference>
<evidence type="ECO:0000256" key="1">
    <source>
        <dbReference type="SAM" id="MobiDB-lite"/>
    </source>
</evidence>
<dbReference type="KEGG" id="hrr:HZS55_07455"/>
<evidence type="ECO:0000259" key="2">
    <source>
        <dbReference type="Pfam" id="PF25934"/>
    </source>
</evidence>
<sequence>MRPAHAVALCVVVTLAGCATFGGPATDTGTETPPAESATPAAGPTAGPTTAGTETPVPLDLPEGIDRDEVTPAWGLSEGDRESFEAARGADEWVELESSGAAETFNDLRYVYADGRVWEVWYTYGTPAYLVDTGNVSADERVVAYGTLSTEQQRLFDRVRTGSGCCPGPDQEGVELPATVRYDDETYLVESGTRSFAHGAIDVDPYEPRRTVTEE</sequence>
<dbReference type="EMBL" id="CP058910">
    <property type="protein sequence ID" value="QLH77140.1"/>
    <property type="molecule type" value="Genomic_DNA"/>
</dbReference>
<dbReference type="RefSeq" id="WP_179911070.1">
    <property type="nucleotide sequence ID" value="NZ_CP058910.1"/>
</dbReference>
<protein>
    <recommendedName>
        <fullName evidence="2">DUF7979 domain-containing protein</fullName>
    </recommendedName>
</protein>
<dbReference type="OrthoDB" id="236205at2157"/>
<accession>A0A7D5P8S8</accession>
<dbReference type="Pfam" id="PF25934">
    <property type="entry name" value="DUF7979"/>
    <property type="match status" value="1"/>
</dbReference>
<evidence type="ECO:0000313" key="4">
    <source>
        <dbReference type="Proteomes" id="UP000509667"/>
    </source>
</evidence>
<proteinExistence type="predicted"/>
<keyword evidence="4" id="KW-1185">Reference proteome</keyword>
<dbReference type="AlphaFoldDB" id="A0A7D5P8S8"/>
<name>A0A7D5P8S8_9EURY</name>
<dbReference type="GeneID" id="56077688"/>
<feature type="domain" description="DUF7979" evidence="2">
    <location>
        <begin position="132"/>
        <end position="190"/>
    </location>
</feature>